<dbReference type="HOGENOM" id="CLU_164720_0_0_11"/>
<evidence type="ECO:0000313" key="2">
    <source>
        <dbReference type="Proteomes" id="UP000009159"/>
    </source>
</evidence>
<dbReference type="eggNOG" id="ENOG5031MA0">
    <property type="taxonomic scope" value="Bacteria"/>
</dbReference>
<protein>
    <recommendedName>
        <fullName evidence="3">PASTA domain-containing protein</fullName>
    </recommendedName>
</protein>
<dbReference type="Proteomes" id="UP000009159">
    <property type="component" value="Chromosome"/>
</dbReference>
<accession>A1T5Q0</accession>
<sequence length="147" mass="15672">MPVRLLRRNRVLLGLLSSDSKGLAVNRAIVGATVTTCAVLAGSVAAAGPAAAHADDAKIQYKEPNAMWVMPDLKDEVLFRAEHDVEAVVEEMPLTFKTVAPNHEAVYNLEDWVVCGESPKAGAALSREKTKSVTLLVERPGAQHCGA</sequence>
<reference evidence="1" key="1">
    <citation type="submission" date="2006-12" db="EMBL/GenBank/DDBJ databases">
        <title>Complete sequence of Mycobacterium vanbaalenii PYR-1.</title>
        <authorList>
            <consortium name="US DOE Joint Genome Institute"/>
            <person name="Copeland A."/>
            <person name="Lucas S."/>
            <person name="Lapidus A."/>
            <person name="Barry K."/>
            <person name="Detter J.C."/>
            <person name="Glavina del Rio T."/>
            <person name="Hammon N."/>
            <person name="Israni S."/>
            <person name="Dalin E."/>
            <person name="Tice H."/>
            <person name="Pitluck S."/>
            <person name="Singan V."/>
            <person name="Schmutz J."/>
            <person name="Larimer F."/>
            <person name="Land M."/>
            <person name="Hauser L."/>
            <person name="Kyrpides N."/>
            <person name="Anderson I.J."/>
            <person name="Miller C."/>
            <person name="Richardson P."/>
        </authorList>
    </citation>
    <scope>NUCLEOTIDE SEQUENCE [LARGE SCALE GENOMIC DNA]</scope>
    <source>
        <strain evidence="1">PYR-1</strain>
    </source>
</reference>
<evidence type="ECO:0000313" key="1">
    <source>
        <dbReference type="EMBL" id="ABM12500.1"/>
    </source>
</evidence>
<gene>
    <name evidence="1" type="ordered locus">Mvan_1671</name>
</gene>
<organism evidence="1 2">
    <name type="scientific">Mycolicibacterium vanbaalenii (strain DSM 7251 / JCM 13017 / BCRC 16820 / KCTC 9966 / NRRL B-24157 / PYR-1)</name>
    <name type="common">Mycobacterium vanbaalenii</name>
    <dbReference type="NCBI Taxonomy" id="350058"/>
    <lineage>
        <taxon>Bacteria</taxon>
        <taxon>Bacillati</taxon>
        <taxon>Actinomycetota</taxon>
        <taxon>Actinomycetes</taxon>
        <taxon>Mycobacteriales</taxon>
        <taxon>Mycobacteriaceae</taxon>
        <taxon>Mycolicibacterium</taxon>
    </lineage>
</organism>
<evidence type="ECO:0008006" key="3">
    <source>
        <dbReference type="Google" id="ProtNLM"/>
    </source>
</evidence>
<dbReference type="KEGG" id="mva:Mvan_1671"/>
<dbReference type="EMBL" id="CP000511">
    <property type="protein sequence ID" value="ABM12500.1"/>
    <property type="molecule type" value="Genomic_DNA"/>
</dbReference>
<keyword evidence="2" id="KW-1185">Reference proteome</keyword>
<dbReference type="STRING" id="350058.Mvan_1671"/>
<name>A1T5Q0_MYCVP</name>
<dbReference type="AlphaFoldDB" id="A1T5Q0"/>
<proteinExistence type="predicted"/>